<evidence type="ECO:0000313" key="1">
    <source>
        <dbReference type="EMBL" id="EHB87478.1"/>
    </source>
</evidence>
<name>G5ETH7_9MICC</name>
<reference evidence="1 2" key="1">
    <citation type="submission" date="2011-08" db="EMBL/GenBank/DDBJ databases">
        <title>The Genome Sequence of Rothia mucilaginosa M508.</title>
        <authorList>
            <consortium name="The Broad Institute Genome Sequencing Platform"/>
            <consortium name="The Broad Institute Genome Sequencing Center for Infectious Disease"/>
            <person name="Earl A."/>
            <person name="Ward D."/>
            <person name="Feldgarden M."/>
            <person name="Gevers D."/>
            <person name="Sibley C.D."/>
            <person name="Field T.R."/>
            <person name="Grinwis M."/>
            <person name="Eshaghurshan C.S."/>
            <person name="Surette M.G."/>
            <person name="Young S.K."/>
            <person name="Zeng Q."/>
            <person name="Gargeya S."/>
            <person name="Fitzgerald M."/>
            <person name="Haas B."/>
            <person name="Abouelleil A."/>
            <person name="Alvarado L."/>
            <person name="Arachchi H.M."/>
            <person name="Berlin A."/>
            <person name="Brown A."/>
            <person name="Chapman S.B."/>
            <person name="Chen Z."/>
            <person name="Dunbar C."/>
            <person name="Freedman E."/>
            <person name="Gearin G."/>
            <person name="Gellesch M."/>
            <person name="Goldberg J."/>
            <person name="Griggs A."/>
            <person name="Gujja S."/>
            <person name="Heiman D."/>
            <person name="Howarth C."/>
            <person name="Larson L."/>
            <person name="Lui A."/>
            <person name="MacDonald P.J.P."/>
            <person name="Montmayeur A."/>
            <person name="Murphy C."/>
            <person name="Neiman D."/>
            <person name="Pearson M."/>
            <person name="Priest M."/>
            <person name="Roberts A."/>
            <person name="Saif S."/>
            <person name="Shea T."/>
            <person name="Shenoy N."/>
            <person name="Sisk P."/>
            <person name="Stolte C."/>
            <person name="Sykes S."/>
            <person name="Wortman J."/>
            <person name="Nusbaum C."/>
            <person name="Birren B."/>
        </authorList>
    </citation>
    <scope>NUCLEOTIDE SEQUENCE [LARGE SCALE GENOMIC DNA]</scope>
    <source>
        <strain evidence="1 2">M508</strain>
    </source>
</reference>
<comment type="caution">
    <text evidence="1">The sequence shown here is derived from an EMBL/GenBank/DDBJ whole genome shotgun (WGS) entry which is preliminary data.</text>
</comment>
<protein>
    <submittedName>
        <fullName evidence="1">Uncharacterized protein</fullName>
    </submittedName>
</protein>
<sequence length="70" mass="7715">MPRTLTEGGAGHYVSLLTNRVVFPDSATSQAAWWRNNRPDVHVAFAVEHITKHRSGKSYADLLPLRVTGG</sequence>
<accession>G5ETH7</accession>
<evidence type="ECO:0000313" key="2">
    <source>
        <dbReference type="Proteomes" id="UP000004897"/>
    </source>
</evidence>
<dbReference type="Proteomes" id="UP000004897">
    <property type="component" value="Unassembled WGS sequence"/>
</dbReference>
<gene>
    <name evidence="1" type="ORF">HMPREF0737_01587</name>
</gene>
<dbReference type="HOGENOM" id="CLU_2755368_0_0_11"/>
<dbReference type="AlphaFoldDB" id="G5ETH7"/>
<organism evidence="1 2">
    <name type="scientific">Rothia mucilaginosa M508</name>
    <dbReference type="NCBI Taxonomy" id="563033"/>
    <lineage>
        <taxon>Bacteria</taxon>
        <taxon>Bacillati</taxon>
        <taxon>Actinomycetota</taxon>
        <taxon>Actinomycetes</taxon>
        <taxon>Micrococcales</taxon>
        <taxon>Micrococcaceae</taxon>
        <taxon>Rothia</taxon>
    </lineage>
</organism>
<dbReference type="EMBL" id="ACSB01000012">
    <property type="protein sequence ID" value="EHB87478.1"/>
    <property type="molecule type" value="Genomic_DNA"/>
</dbReference>
<proteinExistence type="predicted"/>